<sequence length="142" mass="16250">MAETSPAPAAATISAGGDSEQQKPPPAKVRMPDDYVFTILALKREDQPSPEYLDRLSPEKREEKLAFAARYKHVYDKLEKLQEEVRNSIKENGCYLVDESYLVEMAANEAKIKEEWAKLDWEGSGIEFGEWDYDDPQCVKYL</sequence>
<dbReference type="Gramene" id="LPERR11G15530.1">
    <property type="protein sequence ID" value="LPERR11G15530.1"/>
    <property type="gene ID" value="LPERR11G15530"/>
</dbReference>
<evidence type="ECO:0000313" key="3">
    <source>
        <dbReference type="Proteomes" id="UP000032180"/>
    </source>
</evidence>
<dbReference type="HOGENOM" id="CLU_118302_0_0_1"/>
<reference evidence="2 3" key="1">
    <citation type="submission" date="2012-08" db="EMBL/GenBank/DDBJ databases">
        <title>Oryza genome evolution.</title>
        <authorList>
            <person name="Wing R.A."/>
        </authorList>
    </citation>
    <scope>NUCLEOTIDE SEQUENCE</scope>
</reference>
<evidence type="ECO:0000313" key="2">
    <source>
        <dbReference type="EnsemblPlants" id="LPERR11G15530.1"/>
    </source>
</evidence>
<reference evidence="3" key="2">
    <citation type="submission" date="2013-12" db="EMBL/GenBank/DDBJ databases">
        <authorList>
            <person name="Yu Y."/>
            <person name="Lee S."/>
            <person name="de Baynast K."/>
            <person name="Wissotski M."/>
            <person name="Liu L."/>
            <person name="Talag J."/>
            <person name="Goicoechea J."/>
            <person name="Angelova A."/>
            <person name="Jetty R."/>
            <person name="Kudrna D."/>
            <person name="Golser W."/>
            <person name="Rivera L."/>
            <person name="Zhang J."/>
            <person name="Wing R."/>
        </authorList>
    </citation>
    <scope>NUCLEOTIDE SEQUENCE</scope>
</reference>
<proteinExistence type="predicted"/>
<dbReference type="PANTHER" id="PTHR35166">
    <property type="entry name" value="OS05G0193700 PROTEIN-RELATED"/>
    <property type="match status" value="1"/>
</dbReference>
<protein>
    <submittedName>
        <fullName evidence="2">Uncharacterized protein</fullName>
    </submittedName>
</protein>
<dbReference type="Proteomes" id="UP000032180">
    <property type="component" value="Chromosome 11"/>
</dbReference>
<dbReference type="AlphaFoldDB" id="A0A0D9XTY3"/>
<name>A0A0D9XTY3_9ORYZ</name>
<dbReference type="EnsemblPlants" id="LPERR11G15530.1">
    <property type="protein sequence ID" value="LPERR11G15530.1"/>
    <property type="gene ID" value="LPERR11G15530"/>
</dbReference>
<reference evidence="2" key="3">
    <citation type="submission" date="2015-04" db="UniProtKB">
        <authorList>
            <consortium name="EnsemblPlants"/>
        </authorList>
    </citation>
    <scope>IDENTIFICATION</scope>
</reference>
<evidence type="ECO:0000256" key="1">
    <source>
        <dbReference type="SAM" id="MobiDB-lite"/>
    </source>
</evidence>
<keyword evidence="3" id="KW-1185">Reference proteome</keyword>
<accession>A0A0D9XTY3</accession>
<feature type="region of interest" description="Disordered" evidence="1">
    <location>
        <begin position="1"/>
        <end position="30"/>
    </location>
</feature>
<organism evidence="2 3">
    <name type="scientific">Leersia perrieri</name>
    <dbReference type="NCBI Taxonomy" id="77586"/>
    <lineage>
        <taxon>Eukaryota</taxon>
        <taxon>Viridiplantae</taxon>
        <taxon>Streptophyta</taxon>
        <taxon>Embryophyta</taxon>
        <taxon>Tracheophyta</taxon>
        <taxon>Spermatophyta</taxon>
        <taxon>Magnoliopsida</taxon>
        <taxon>Liliopsida</taxon>
        <taxon>Poales</taxon>
        <taxon>Poaceae</taxon>
        <taxon>BOP clade</taxon>
        <taxon>Oryzoideae</taxon>
        <taxon>Oryzeae</taxon>
        <taxon>Oryzinae</taxon>
        <taxon>Leersia</taxon>
    </lineage>
</organism>
<feature type="compositionally biased region" description="Low complexity" evidence="1">
    <location>
        <begin position="1"/>
        <end position="15"/>
    </location>
</feature>
<dbReference type="PANTHER" id="PTHR35166:SF11">
    <property type="entry name" value="OS05G0151550 PROTEIN"/>
    <property type="match status" value="1"/>
</dbReference>